<evidence type="ECO:0000313" key="2">
    <source>
        <dbReference type="EMBL" id="SVB97505.1"/>
    </source>
</evidence>
<reference evidence="2" key="1">
    <citation type="submission" date="2018-05" db="EMBL/GenBank/DDBJ databases">
        <authorList>
            <person name="Lanie J.A."/>
            <person name="Ng W.-L."/>
            <person name="Kazmierczak K.M."/>
            <person name="Andrzejewski T.M."/>
            <person name="Davidsen T.M."/>
            <person name="Wayne K.J."/>
            <person name="Tettelin H."/>
            <person name="Glass J.I."/>
            <person name="Rusch D."/>
            <person name="Podicherti R."/>
            <person name="Tsui H.-C.T."/>
            <person name="Winkler M.E."/>
        </authorList>
    </citation>
    <scope>NUCLEOTIDE SEQUENCE</scope>
</reference>
<accession>A0A382IDR4</accession>
<sequence>MLPMGKVSEPEIKRHLSALLPRNDGKTKPLNSLNVIWMTGFPRNDKLGNKFKKLKTLDVEKFKMKKTLFIFLDILCFLFVATFSAVAEEGHKKPYVGSKGFERMKQLAGNWEASM</sequence>
<feature type="transmembrane region" description="Helical" evidence="1">
    <location>
        <begin position="68"/>
        <end position="87"/>
    </location>
</feature>
<organism evidence="2">
    <name type="scientific">marine metagenome</name>
    <dbReference type="NCBI Taxonomy" id="408172"/>
    <lineage>
        <taxon>unclassified sequences</taxon>
        <taxon>metagenomes</taxon>
        <taxon>ecological metagenomes</taxon>
    </lineage>
</organism>
<gene>
    <name evidence="2" type="ORF">METZ01_LOCUS250359</name>
</gene>
<dbReference type="EMBL" id="UINC01066613">
    <property type="protein sequence ID" value="SVB97505.1"/>
    <property type="molecule type" value="Genomic_DNA"/>
</dbReference>
<dbReference type="AlphaFoldDB" id="A0A382IDR4"/>
<proteinExistence type="predicted"/>
<keyword evidence="1" id="KW-0472">Membrane</keyword>
<name>A0A382IDR4_9ZZZZ</name>
<protein>
    <submittedName>
        <fullName evidence="2">Uncharacterized protein</fullName>
    </submittedName>
</protein>
<keyword evidence="1" id="KW-0812">Transmembrane</keyword>
<keyword evidence="1" id="KW-1133">Transmembrane helix</keyword>
<evidence type="ECO:0000256" key="1">
    <source>
        <dbReference type="SAM" id="Phobius"/>
    </source>
</evidence>